<keyword evidence="1 4" id="KW-0808">Transferase</keyword>
<keyword evidence="4" id="KW-0328">Glycosyltransferase</keyword>
<dbReference type="GO" id="GO:0004044">
    <property type="term" value="F:amidophosphoribosyltransferase activity"/>
    <property type="evidence" value="ECO:0007669"/>
    <property type="project" value="UniProtKB-EC"/>
</dbReference>
<gene>
    <name evidence="4" type="primary">purF_49</name>
    <name evidence="4" type="ORF">SDC9_155011</name>
</gene>
<dbReference type="AlphaFoldDB" id="A0A645F2U8"/>
<sequence length="256" mass="28738">MEDGYIIVSESAALDSMKGKFIRDIMPGEIIEIMPDRFKSYPPANNHPKAHCMFEWIYFARPDSIIDGKEVYDVRKRVGMILARESPADADIVMPVPDSGRAHALGFSIGSGLQYEEGFMKNRFVERTFILPDQKQRERAVSMKMNPIRSTVKDRRVVIVDDSIVRGTTLKRLVRILKDAGAKEVHVRIGCPPVIAPCYYGVDMRTRDQFIANSYSVSEIRDIIGADSLAYISIDGLVEAVGYPENDLCLACVNSK</sequence>
<keyword evidence="2" id="KW-0315">Glutamine amidotransferase</keyword>
<dbReference type="InterPro" id="IPR000836">
    <property type="entry name" value="PRTase_dom"/>
</dbReference>
<name>A0A645F2U8_9ZZZZ</name>
<dbReference type="Pfam" id="PF00156">
    <property type="entry name" value="Pribosyltran"/>
    <property type="match status" value="1"/>
</dbReference>
<dbReference type="EC" id="2.4.2.14" evidence="4"/>
<feature type="domain" description="Phosphoribosyltransferase" evidence="3">
    <location>
        <begin position="133"/>
        <end position="187"/>
    </location>
</feature>
<proteinExistence type="predicted"/>
<dbReference type="SUPFAM" id="SSF56235">
    <property type="entry name" value="N-terminal nucleophile aminohydrolases (Ntn hydrolases)"/>
    <property type="match status" value="1"/>
</dbReference>
<organism evidence="4">
    <name type="scientific">bioreactor metagenome</name>
    <dbReference type="NCBI Taxonomy" id="1076179"/>
    <lineage>
        <taxon>unclassified sequences</taxon>
        <taxon>metagenomes</taxon>
        <taxon>ecological metagenomes</taxon>
    </lineage>
</organism>
<dbReference type="EMBL" id="VSSQ01053742">
    <property type="protein sequence ID" value="MPN07739.1"/>
    <property type="molecule type" value="Genomic_DNA"/>
</dbReference>
<dbReference type="Gene3D" id="3.40.50.2020">
    <property type="match status" value="1"/>
</dbReference>
<comment type="caution">
    <text evidence="4">The sequence shown here is derived from an EMBL/GenBank/DDBJ whole genome shotgun (WGS) entry which is preliminary data.</text>
</comment>
<dbReference type="PANTHER" id="PTHR11907">
    <property type="entry name" value="AMIDOPHOSPHORIBOSYLTRANSFERASE"/>
    <property type="match status" value="1"/>
</dbReference>
<evidence type="ECO:0000313" key="4">
    <source>
        <dbReference type="EMBL" id="MPN07739.1"/>
    </source>
</evidence>
<protein>
    <submittedName>
        <fullName evidence="4">Amidophosphoribosyltransferase</fullName>
        <ecNumber evidence="4">2.4.2.14</ecNumber>
    </submittedName>
</protein>
<dbReference type="SUPFAM" id="SSF53271">
    <property type="entry name" value="PRTase-like"/>
    <property type="match status" value="1"/>
</dbReference>
<dbReference type="CDD" id="cd06223">
    <property type="entry name" value="PRTases_typeI"/>
    <property type="match status" value="1"/>
</dbReference>
<dbReference type="InterPro" id="IPR029055">
    <property type="entry name" value="Ntn_hydrolases_N"/>
</dbReference>
<dbReference type="InterPro" id="IPR029057">
    <property type="entry name" value="PRTase-like"/>
</dbReference>
<evidence type="ECO:0000256" key="1">
    <source>
        <dbReference type="ARBA" id="ARBA00022679"/>
    </source>
</evidence>
<evidence type="ECO:0000259" key="3">
    <source>
        <dbReference type="Pfam" id="PF00156"/>
    </source>
</evidence>
<accession>A0A645F2U8</accession>
<evidence type="ECO:0000256" key="2">
    <source>
        <dbReference type="ARBA" id="ARBA00022962"/>
    </source>
</evidence>
<reference evidence="4" key="1">
    <citation type="submission" date="2019-08" db="EMBL/GenBank/DDBJ databases">
        <authorList>
            <person name="Kucharzyk K."/>
            <person name="Murdoch R.W."/>
            <person name="Higgins S."/>
            <person name="Loffler F."/>
        </authorList>
    </citation>
    <scope>NUCLEOTIDE SEQUENCE</scope>
</reference>